<evidence type="ECO:0000313" key="3">
    <source>
        <dbReference type="EMBL" id="WVZ53626.1"/>
    </source>
</evidence>
<evidence type="ECO:0000313" key="2">
    <source>
        <dbReference type="EMBL" id="WVZ53603.1"/>
    </source>
</evidence>
<evidence type="ECO:0000313" key="4">
    <source>
        <dbReference type="Proteomes" id="UP001341281"/>
    </source>
</evidence>
<name>A0AAQ3SEW3_PASNO</name>
<feature type="compositionally biased region" description="Low complexity" evidence="1">
    <location>
        <begin position="14"/>
        <end position="27"/>
    </location>
</feature>
<sequence length="134" mass="14589">MLASGPWKPNSTNADARSATAASADPSTPSPRRPPPRPRRPAHRRRHSQTPRSAPARDLRDDRRRGLRPRDLAVLPAAAGARRRQHPPPPATCVTTEERPPSPSDAARLRPHRAVASSFIRFAAEKKGKGIITG</sequence>
<protein>
    <submittedName>
        <fullName evidence="2">Uncharacterized protein</fullName>
    </submittedName>
</protein>
<reference evidence="2 4" key="1">
    <citation type="submission" date="2024-02" db="EMBL/GenBank/DDBJ databases">
        <title>High-quality chromosome-scale genome assembly of Pensacola bahiagrass (Paspalum notatum Flugge var. saurae).</title>
        <authorList>
            <person name="Vega J.M."/>
            <person name="Podio M."/>
            <person name="Orjuela J."/>
            <person name="Siena L.A."/>
            <person name="Pessino S.C."/>
            <person name="Combes M.C."/>
            <person name="Mariac C."/>
            <person name="Albertini E."/>
            <person name="Pupilli F."/>
            <person name="Ortiz J.P.A."/>
            <person name="Leblanc O."/>
        </authorList>
    </citation>
    <scope>NUCLEOTIDE SEQUENCE [LARGE SCALE GENOMIC DNA]</scope>
    <source>
        <strain evidence="2">R1</strain>
        <tissue evidence="2">Leaf</tissue>
    </source>
</reference>
<dbReference type="EMBL" id="CP144745">
    <property type="protein sequence ID" value="WVZ53603.1"/>
    <property type="molecule type" value="Genomic_DNA"/>
</dbReference>
<feature type="compositionally biased region" description="Basic and acidic residues" evidence="1">
    <location>
        <begin position="55"/>
        <end position="71"/>
    </location>
</feature>
<dbReference type="EMBL" id="CP144745">
    <property type="protein sequence ID" value="WVZ53626.1"/>
    <property type="molecule type" value="Genomic_DNA"/>
</dbReference>
<dbReference type="AlphaFoldDB" id="A0AAQ3SEW3"/>
<accession>A0AAQ3SEW3</accession>
<feature type="region of interest" description="Disordered" evidence="1">
    <location>
        <begin position="1"/>
        <end position="109"/>
    </location>
</feature>
<dbReference type="Proteomes" id="UP001341281">
    <property type="component" value="Chromosome 01"/>
</dbReference>
<gene>
    <name evidence="2" type="ORF">U9M48_004518</name>
    <name evidence="3" type="ORF">U9M48_004539</name>
</gene>
<feature type="compositionally biased region" description="Basic residues" evidence="1">
    <location>
        <begin position="34"/>
        <end position="49"/>
    </location>
</feature>
<organism evidence="2 4">
    <name type="scientific">Paspalum notatum var. saurae</name>
    <dbReference type="NCBI Taxonomy" id="547442"/>
    <lineage>
        <taxon>Eukaryota</taxon>
        <taxon>Viridiplantae</taxon>
        <taxon>Streptophyta</taxon>
        <taxon>Embryophyta</taxon>
        <taxon>Tracheophyta</taxon>
        <taxon>Spermatophyta</taxon>
        <taxon>Magnoliopsida</taxon>
        <taxon>Liliopsida</taxon>
        <taxon>Poales</taxon>
        <taxon>Poaceae</taxon>
        <taxon>PACMAD clade</taxon>
        <taxon>Panicoideae</taxon>
        <taxon>Andropogonodae</taxon>
        <taxon>Paspaleae</taxon>
        <taxon>Paspalinae</taxon>
        <taxon>Paspalum</taxon>
    </lineage>
</organism>
<keyword evidence="4" id="KW-1185">Reference proteome</keyword>
<proteinExistence type="predicted"/>
<evidence type="ECO:0000256" key="1">
    <source>
        <dbReference type="SAM" id="MobiDB-lite"/>
    </source>
</evidence>